<dbReference type="NCBIfam" id="NF045534">
    <property type="entry name" value="small_EYxxD"/>
    <property type="match status" value="1"/>
</dbReference>
<gene>
    <name evidence="2" type="ORF">O3V59_16285</name>
</gene>
<dbReference type="AlphaFoldDB" id="A0A9X3TSD3"/>
<feature type="transmembrane region" description="Helical" evidence="1">
    <location>
        <begin position="12"/>
        <end position="34"/>
    </location>
</feature>
<keyword evidence="1" id="KW-1133">Transmembrane helix</keyword>
<evidence type="ECO:0000256" key="1">
    <source>
        <dbReference type="SAM" id="Phobius"/>
    </source>
</evidence>
<keyword evidence="1" id="KW-0812">Transmembrane</keyword>
<protein>
    <recommendedName>
        <fullName evidence="4">DUF3149 domain-containing protein</fullName>
    </recommendedName>
</protein>
<keyword evidence="1" id="KW-0472">Membrane</keyword>
<keyword evidence="3" id="KW-1185">Reference proteome</keyword>
<comment type="caution">
    <text evidence="2">The sequence shown here is derived from an EMBL/GenBank/DDBJ whole genome shotgun (WGS) entry which is preliminary data.</text>
</comment>
<dbReference type="Proteomes" id="UP001151071">
    <property type="component" value="Unassembled WGS sequence"/>
</dbReference>
<dbReference type="RefSeq" id="WP_162836716.1">
    <property type="nucleotide sequence ID" value="NZ_JAPYYP010000023.1"/>
</dbReference>
<proteinExistence type="predicted"/>
<sequence length="45" mass="5101">MSLVGPPLYEWFSHNAFVIALIIGCVAVMGYFFYAAGKKKGRYRQ</sequence>
<name>A0A9X3TSD3_9BACL</name>
<organism evidence="2 3">
    <name type="scientific">Brevibacillus thermoruber</name>
    <dbReference type="NCBI Taxonomy" id="33942"/>
    <lineage>
        <taxon>Bacteria</taxon>
        <taxon>Bacillati</taxon>
        <taxon>Bacillota</taxon>
        <taxon>Bacilli</taxon>
        <taxon>Bacillales</taxon>
        <taxon>Paenibacillaceae</taxon>
        <taxon>Brevibacillus</taxon>
    </lineage>
</organism>
<reference evidence="2" key="1">
    <citation type="submission" date="2022-12" db="EMBL/GenBank/DDBJ databases">
        <title>Draft genome sequence of the thermophilic strain Brevibacillus thermoruber HT42, isolated from Los Humeros, Puebla, Mexico, with biotechnological potential.</title>
        <authorList>
            <person name="Lara Sanchez J."/>
            <person name="Solis Palacios R."/>
            <person name="Bustos Baena A.S."/>
            <person name="Ruz Baez A.E."/>
            <person name="Espinosa Luna G."/>
            <person name="Oliart Ros R.M."/>
        </authorList>
    </citation>
    <scope>NUCLEOTIDE SEQUENCE</scope>
    <source>
        <strain evidence="2">HT42</strain>
    </source>
</reference>
<evidence type="ECO:0008006" key="4">
    <source>
        <dbReference type="Google" id="ProtNLM"/>
    </source>
</evidence>
<evidence type="ECO:0000313" key="2">
    <source>
        <dbReference type="EMBL" id="MDA5109926.1"/>
    </source>
</evidence>
<dbReference type="EMBL" id="JAPYYP010000023">
    <property type="protein sequence ID" value="MDA5109926.1"/>
    <property type="molecule type" value="Genomic_DNA"/>
</dbReference>
<accession>A0A9X3TSD3</accession>
<evidence type="ECO:0000313" key="3">
    <source>
        <dbReference type="Proteomes" id="UP001151071"/>
    </source>
</evidence>